<comment type="similarity">
    <text evidence="1">Belongs to the LysR transcriptional regulatory family.</text>
</comment>
<evidence type="ECO:0000256" key="4">
    <source>
        <dbReference type="ARBA" id="ARBA00023163"/>
    </source>
</evidence>
<dbReference type="InterPro" id="IPR058163">
    <property type="entry name" value="LysR-type_TF_proteobact-type"/>
</dbReference>
<feature type="domain" description="HTH lysR-type" evidence="5">
    <location>
        <begin position="1"/>
        <end position="59"/>
    </location>
</feature>
<keyword evidence="4" id="KW-0804">Transcription</keyword>
<accession>A0A2S6NK46</accession>
<reference evidence="6 7" key="1">
    <citation type="journal article" date="2018" name="Arch. Microbiol.">
        <title>New insights into the metabolic potential of the phototrophic purple bacterium Rhodopila globiformis DSM 161(T) from its draft genome sequence and evidence for a vanadium-dependent nitrogenase.</title>
        <authorList>
            <person name="Imhoff J.F."/>
            <person name="Rahn T."/>
            <person name="Kunzel S."/>
            <person name="Neulinger S.C."/>
        </authorList>
    </citation>
    <scope>NUCLEOTIDE SEQUENCE [LARGE SCALE GENOMIC DNA]</scope>
    <source>
        <strain evidence="6 7">DSM 161</strain>
    </source>
</reference>
<dbReference type="FunFam" id="3.40.190.290:FF:000001">
    <property type="entry name" value="Transcriptional regulator, LysR family"/>
    <property type="match status" value="1"/>
</dbReference>
<dbReference type="RefSeq" id="WP_104518356.1">
    <property type="nucleotide sequence ID" value="NZ_NHRY01000075.1"/>
</dbReference>
<dbReference type="OrthoDB" id="9812435at2"/>
<dbReference type="PROSITE" id="PS50931">
    <property type="entry name" value="HTH_LYSR"/>
    <property type="match status" value="1"/>
</dbReference>
<dbReference type="Proteomes" id="UP000239724">
    <property type="component" value="Unassembled WGS sequence"/>
</dbReference>
<dbReference type="Pfam" id="PF03466">
    <property type="entry name" value="LysR_substrate"/>
    <property type="match status" value="1"/>
</dbReference>
<dbReference type="AlphaFoldDB" id="A0A2S6NK46"/>
<dbReference type="GO" id="GO:0006351">
    <property type="term" value="P:DNA-templated transcription"/>
    <property type="evidence" value="ECO:0007669"/>
    <property type="project" value="TreeGrafter"/>
</dbReference>
<proteinExistence type="inferred from homology"/>
<dbReference type="SUPFAM" id="SSF46785">
    <property type="entry name" value="Winged helix' DNA-binding domain"/>
    <property type="match status" value="1"/>
</dbReference>
<keyword evidence="7" id="KW-1185">Reference proteome</keyword>
<comment type="caution">
    <text evidence="6">The sequence shown here is derived from an EMBL/GenBank/DDBJ whole genome shotgun (WGS) entry which is preliminary data.</text>
</comment>
<evidence type="ECO:0000259" key="5">
    <source>
        <dbReference type="PROSITE" id="PS50931"/>
    </source>
</evidence>
<evidence type="ECO:0000313" key="7">
    <source>
        <dbReference type="Proteomes" id="UP000239724"/>
    </source>
</evidence>
<evidence type="ECO:0000256" key="3">
    <source>
        <dbReference type="ARBA" id="ARBA00023125"/>
    </source>
</evidence>
<dbReference type="GO" id="GO:0003700">
    <property type="term" value="F:DNA-binding transcription factor activity"/>
    <property type="evidence" value="ECO:0007669"/>
    <property type="project" value="InterPro"/>
</dbReference>
<evidence type="ECO:0000256" key="1">
    <source>
        <dbReference type="ARBA" id="ARBA00009437"/>
    </source>
</evidence>
<dbReference type="CDD" id="cd08422">
    <property type="entry name" value="PBP2_CrgA_like"/>
    <property type="match status" value="1"/>
</dbReference>
<dbReference type="Pfam" id="PF00126">
    <property type="entry name" value="HTH_1"/>
    <property type="match status" value="1"/>
</dbReference>
<evidence type="ECO:0000313" key="6">
    <source>
        <dbReference type="EMBL" id="PPQ35311.1"/>
    </source>
</evidence>
<dbReference type="InterPro" id="IPR000847">
    <property type="entry name" value="LysR_HTH_N"/>
</dbReference>
<keyword evidence="2" id="KW-0805">Transcription regulation</keyword>
<organism evidence="6 7">
    <name type="scientific">Rhodopila globiformis</name>
    <name type="common">Rhodopseudomonas globiformis</name>
    <dbReference type="NCBI Taxonomy" id="1071"/>
    <lineage>
        <taxon>Bacteria</taxon>
        <taxon>Pseudomonadati</taxon>
        <taxon>Pseudomonadota</taxon>
        <taxon>Alphaproteobacteria</taxon>
        <taxon>Acetobacterales</taxon>
        <taxon>Acetobacteraceae</taxon>
        <taxon>Rhodopila</taxon>
    </lineage>
</organism>
<dbReference type="Gene3D" id="3.40.190.290">
    <property type="match status" value="1"/>
</dbReference>
<dbReference type="InterPro" id="IPR036388">
    <property type="entry name" value="WH-like_DNA-bd_sf"/>
</dbReference>
<dbReference type="PANTHER" id="PTHR30537">
    <property type="entry name" value="HTH-TYPE TRANSCRIPTIONAL REGULATOR"/>
    <property type="match status" value="1"/>
</dbReference>
<keyword evidence="3" id="KW-0238">DNA-binding</keyword>
<dbReference type="InterPro" id="IPR005119">
    <property type="entry name" value="LysR_subst-bd"/>
</dbReference>
<dbReference type="PANTHER" id="PTHR30537:SF5">
    <property type="entry name" value="HTH-TYPE TRANSCRIPTIONAL ACTIVATOR TTDR-RELATED"/>
    <property type="match status" value="1"/>
</dbReference>
<evidence type="ECO:0000256" key="2">
    <source>
        <dbReference type="ARBA" id="ARBA00023015"/>
    </source>
</evidence>
<name>A0A2S6NK46_RHOGL</name>
<sequence length="298" mass="32148">MDRIGEMTAFTKVVETGSFVGAARQLRLSPTMISKQVRELEERLGAKLLHRTTRQVSLTEVGSLFYERCSGLLAELNEVESAASQLQTTPRGVLRVSAPLAFGSLRIPAMLPAFAHQYPDVTIELTLVDRTVDLVEEGIDVAVVIGDIPNSSTMTRLLGMTRIVACASPAYLARKGTPQTPDDLANHNCLIHTVPVMPRGWAFVAPDGRPHVVKMAGNFLTNSVTALLTAAVAGQGVILTPSYLVAKAVKSGRLVTLLGGYTAPEIPIRLVYPPGRYPSAKVRAFIDFLVSRMAAEEL</sequence>
<dbReference type="GO" id="GO:0043565">
    <property type="term" value="F:sequence-specific DNA binding"/>
    <property type="evidence" value="ECO:0007669"/>
    <property type="project" value="TreeGrafter"/>
</dbReference>
<dbReference type="FunFam" id="1.10.10.10:FF:000001">
    <property type="entry name" value="LysR family transcriptional regulator"/>
    <property type="match status" value="1"/>
</dbReference>
<dbReference type="EMBL" id="NHRY01000075">
    <property type="protein sequence ID" value="PPQ35311.1"/>
    <property type="molecule type" value="Genomic_DNA"/>
</dbReference>
<dbReference type="InterPro" id="IPR036390">
    <property type="entry name" value="WH_DNA-bd_sf"/>
</dbReference>
<dbReference type="Gene3D" id="1.10.10.10">
    <property type="entry name" value="Winged helix-like DNA-binding domain superfamily/Winged helix DNA-binding domain"/>
    <property type="match status" value="1"/>
</dbReference>
<gene>
    <name evidence="6" type="ORF">CCS01_08180</name>
</gene>
<protein>
    <recommendedName>
        <fullName evidence="5">HTH lysR-type domain-containing protein</fullName>
    </recommendedName>
</protein>
<dbReference type="SUPFAM" id="SSF53850">
    <property type="entry name" value="Periplasmic binding protein-like II"/>
    <property type="match status" value="1"/>
</dbReference>